<evidence type="ECO:0000256" key="12">
    <source>
        <dbReference type="PROSITE-ProRule" id="PRU00309"/>
    </source>
</evidence>
<feature type="compositionally biased region" description="Acidic residues" evidence="13">
    <location>
        <begin position="659"/>
        <end position="671"/>
    </location>
</feature>
<dbReference type="Proteomes" id="UP000440578">
    <property type="component" value="Unassembled WGS sequence"/>
</dbReference>
<feature type="region of interest" description="Disordered" evidence="13">
    <location>
        <begin position="528"/>
        <end position="572"/>
    </location>
</feature>
<dbReference type="OrthoDB" id="6387348at2759"/>
<comment type="similarity">
    <text evidence="2">Belongs to the THAP1 family.</text>
</comment>
<keyword evidence="9" id="KW-0804">Transcription</keyword>
<evidence type="ECO:0000313" key="15">
    <source>
        <dbReference type="EMBL" id="KAF0309180.1"/>
    </source>
</evidence>
<keyword evidence="11" id="KW-0131">Cell cycle</keyword>
<feature type="region of interest" description="Disordered" evidence="13">
    <location>
        <begin position="256"/>
        <end position="291"/>
    </location>
</feature>
<dbReference type="GO" id="GO:0005654">
    <property type="term" value="C:nucleoplasm"/>
    <property type="evidence" value="ECO:0007669"/>
    <property type="project" value="UniProtKB-SubCell"/>
</dbReference>
<feature type="region of interest" description="Disordered" evidence="13">
    <location>
        <begin position="140"/>
        <end position="163"/>
    </location>
</feature>
<dbReference type="SUPFAM" id="SSF57716">
    <property type="entry name" value="Glucocorticoid receptor-like (DNA-binding domain)"/>
    <property type="match status" value="2"/>
</dbReference>
<evidence type="ECO:0000256" key="8">
    <source>
        <dbReference type="ARBA" id="ARBA00023125"/>
    </source>
</evidence>
<dbReference type="InterPro" id="IPR026516">
    <property type="entry name" value="THAP1/10"/>
</dbReference>
<keyword evidence="5" id="KW-0862">Zinc</keyword>
<keyword evidence="16" id="KW-1185">Reference proteome</keyword>
<sequence>MKLAVKQPSESMPNILNEEGSDSMPATDVDQAQQDEENEEAGGEEDEDAPMTVPADVSCIVPGCGRRHGRMCTFPVDGEMKTAWTSVLEAVFPALDVNAPEPKLKLLCEDHFESTDFDERGLIQPAAVPTRFPGGVKVIYNSSGDAEQPPEEAEAEEPPEPPPITCCVPGCKTEGPKDSMFEFPEDLHRAWCSIITAATSKQSWRKGELDPKTKRPLEMRVCKEHFMADNFTEDKKLKPGSHPSLFDGGKKKVILRPSPAVPPTPKPKPKTHGNARKPMTPKVPKESSGKKLGPVFVNVTDDGLQLLHKSGTAVPLSDLTLAELRRIHECLKDKLRGEPTEDEKRNLEKCVTQVKPVLEEKELSDAQDPDNSPVLADVMALNPDMHDVDVRRLVDSIKQVDSQRREYERSLSRFFEDSDSYARESEGLTLRINTLKRKISAMETTFLRFFKYNDQRRALMGASTVKWAVPTLTMARDIIQKVGKTAYGRILRMGFPLPSAEVVAASMERASAGNVQWGLVDVLENRATGEPQSIQPVPIPQNGTTETRTDGEPAAKKAKTSGSGEAATTGDSGALQGITAEHLQNVLAGKGSLVDSKGRVIKVSLADVPGAPPGAKTVVMETPDDAGEVRYVPAEEAGSAADEEAADDVEPAAETAEGTTDEGEAAETTET</sequence>
<feature type="region of interest" description="Disordered" evidence="13">
    <location>
        <begin position="636"/>
        <end position="671"/>
    </location>
</feature>
<feature type="compositionally biased region" description="Acidic residues" evidence="13">
    <location>
        <begin position="148"/>
        <end position="159"/>
    </location>
</feature>
<evidence type="ECO:0000256" key="3">
    <source>
        <dbReference type="ARBA" id="ARBA00022723"/>
    </source>
</evidence>
<proteinExistence type="inferred from homology"/>
<evidence type="ECO:0000256" key="6">
    <source>
        <dbReference type="ARBA" id="ARBA00023015"/>
    </source>
</evidence>
<feature type="compositionally biased region" description="Acidic residues" evidence="13">
    <location>
        <begin position="641"/>
        <end position="651"/>
    </location>
</feature>
<evidence type="ECO:0000256" key="11">
    <source>
        <dbReference type="ARBA" id="ARBA00023306"/>
    </source>
</evidence>
<dbReference type="GO" id="GO:0043565">
    <property type="term" value="F:sequence-specific DNA binding"/>
    <property type="evidence" value="ECO:0007669"/>
    <property type="project" value="InterPro"/>
</dbReference>
<keyword evidence="8 12" id="KW-0238">DNA-binding</keyword>
<dbReference type="InterPro" id="IPR006612">
    <property type="entry name" value="THAP_Znf"/>
</dbReference>
<evidence type="ECO:0000256" key="5">
    <source>
        <dbReference type="ARBA" id="ARBA00022833"/>
    </source>
</evidence>
<feature type="domain" description="THAP-type" evidence="14">
    <location>
        <begin position="53"/>
        <end position="132"/>
    </location>
</feature>
<dbReference type="EMBL" id="VIIS01000428">
    <property type="protein sequence ID" value="KAF0309180.1"/>
    <property type="molecule type" value="Genomic_DNA"/>
</dbReference>
<evidence type="ECO:0000256" key="10">
    <source>
        <dbReference type="ARBA" id="ARBA00023242"/>
    </source>
</evidence>
<evidence type="ECO:0000313" key="16">
    <source>
        <dbReference type="Proteomes" id="UP000440578"/>
    </source>
</evidence>
<dbReference type="PROSITE" id="PS50950">
    <property type="entry name" value="ZF_THAP"/>
    <property type="match status" value="2"/>
</dbReference>
<keyword evidence="4 12" id="KW-0863">Zinc-finger</keyword>
<feature type="compositionally biased region" description="Acidic residues" evidence="13">
    <location>
        <begin position="33"/>
        <end position="49"/>
    </location>
</feature>
<organism evidence="15 16">
    <name type="scientific">Amphibalanus amphitrite</name>
    <name type="common">Striped barnacle</name>
    <name type="synonym">Balanus amphitrite</name>
    <dbReference type="NCBI Taxonomy" id="1232801"/>
    <lineage>
        <taxon>Eukaryota</taxon>
        <taxon>Metazoa</taxon>
        <taxon>Ecdysozoa</taxon>
        <taxon>Arthropoda</taxon>
        <taxon>Crustacea</taxon>
        <taxon>Multicrustacea</taxon>
        <taxon>Cirripedia</taxon>
        <taxon>Thoracica</taxon>
        <taxon>Thoracicalcarea</taxon>
        <taxon>Balanomorpha</taxon>
        <taxon>Balanoidea</taxon>
        <taxon>Balanidae</taxon>
        <taxon>Amphibalaninae</taxon>
        <taxon>Amphibalanus</taxon>
    </lineage>
</organism>
<dbReference type="PANTHER" id="PTHR46600">
    <property type="entry name" value="THAP DOMAIN-CONTAINING"/>
    <property type="match status" value="1"/>
</dbReference>
<dbReference type="PANTHER" id="PTHR46600:SF1">
    <property type="entry name" value="THAP DOMAIN-CONTAINING PROTEIN 1"/>
    <property type="match status" value="1"/>
</dbReference>
<keyword evidence="7" id="KW-0175">Coiled coil</keyword>
<feature type="region of interest" description="Disordered" evidence="13">
    <location>
        <begin position="1"/>
        <end position="50"/>
    </location>
</feature>
<dbReference type="Pfam" id="PF05485">
    <property type="entry name" value="THAP"/>
    <property type="match status" value="2"/>
</dbReference>
<reference evidence="15 16" key="1">
    <citation type="submission" date="2019-07" db="EMBL/GenBank/DDBJ databases">
        <title>Draft genome assembly of a fouling barnacle, Amphibalanus amphitrite (Darwin, 1854): The first reference genome for Thecostraca.</title>
        <authorList>
            <person name="Kim W."/>
        </authorList>
    </citation>
    <scope>NUCLEOTIDE SEQUENCE [LARGE SCALE GENOMIC DNA]</scope>
    <source>
        <strain evidence="15">SNU_AA5</strain>
        <tissue evidence="15">Soma without cirri and trophi</tissue>
    </source>
</reference>
<protein>
    <recommendedName>
        <fullName evidence="14">THAP-type domain-containing protein</fullName>
    </recommendedName>
</protein>
<evidence type="ECO:0000256" key="1">
    <source>
        <dbReference type="ARBA" id="ARBA00004642"/>
    </source>
</evidence>
<evidence type="ECO:0000256" key="7">
    <source>
        <dbReference type="ARBA" id="ARBA00023054"/>
    </source>
</evidence>
<evidence type="ECO:0000256" key="4">
    <source>
        <dbReference type="ARBA" id="ARBA00022771"/>
    </source>
</evidence>
<keyword evidence="10" id="KW-0539">Nucleus</keyword>
<feature type="compositionally biased region" description="Polar residues" evidence="13">
    <location>
        <begin position="530"/>
        <end position="546"/>
    </location>
</feature>
<evidence type="ECO:0000256" key="9">
    <source>
        <dbReference type="ARBA" id="ARBA00023163"/>
    </source>
</evidence>
<accession>A0A6A4WZJ9</accession>
<name>A0A6A4WZJ9_AMPAM</name>
<dbReference type="AlphaFoldDB" id="A0A6A4WZJ9"/>
<keyword evidence="6" id="KW-0805">Transcription regulation</keyword>
<evidence type="ECO:0000256" key="2">
    <source>
        <dbReference type="ARBA" id="ARBA00006177"/>
    </source>
</evidence>
<keyword evidence="3" id="KW-0479">Metal-binding</keyword>
<dbReference type="GO" id="GO:0008270">
    <property type="term" value="F:zinc ion binding"/>
    <property type="evidence" value="ECO:0007669"/>
    <property type="project" value="UniProtKB-KW"/>
</dbReference>
<comment type="caution">
    <text evidence="15">The sequence shown here is derived from an EMBL/GenBank/DDBJ whole genome shotgun (WGS) entry which is preliminary data.</text>
</comment>
<comment type="subcellular location">
    <subcellularLocation>
        <location evidence="1">Nucleus</location>
        <location evidence="1">Nucleoplasm</location>
    </subcellularLocation>
</comment>
<dbReference type="SMART" id="SM00692">
    <property type="entry name" value="DM3"/>
    <property type="match status" value="2"/>
</dbReference>
<evidence type="ECO:0000259" key="14">
    <source>
        <dbReference type="PROSITE" id="PS50950"/>
    </source>
</evidence>
<feature type="domain" description="THAP-type" evidence="14">
    <location>
        <begin position="162"/>
        <end position="246"/>
    </location>
</feature>
<gene>
    <name evidence="15" type="ORF">FJT64_019669</name>
</gene>
<dbReference type="SMART" id="SM00980">
    <property type="entry name" value="THAP"/>
    <property type="match status" value="2"/>
</dbReference>
<evidence type="ECO:0000256" key="13">
    <source>
        <dbReference type="SAM" id="MobiDB-lite"/>
    </source>
</evidence>